<dbReference type="AlphaFoldDB" id="A0A1I5Z4U9"/>
<evidence type="ECO:0000313" key="2">
    <source>
        <dbReference type="EMBL" id="SFQ51516.1"/>
    </source>
</evidence>
<keyword evidence="2" id="KW-0808">Transferase</keyword>
<name>A0A1I5Z4U9_9BACT</name>
<dbReference type="SUPFAM" id="SSF53756">
    <property type="entry name" value="UDP-Glycosyltransferase/glycogen phosphorylase"/>
    <property type="match status" value="1"/>
</dbReference>
<dbReference type="Gene3D" id="3.40.50.2000">
    <property type="entry name" value="Glycogen Phosphorylase B"/>
    <property type="match status" value="2"/>
</dbReference>
<keyword evidence="3" id="KW-1185">Reference proteome</keyword>
<proteinExistence type="predicted"/>
<dbReference type="EMBL" id="FOXQ01000016">
    <property type="protein sequence ID" value="SFQ51516.1"/>
    <property type="molecule type" value="Genomic_DNA"/>
</dbReference>
<evidence type="ECO:0000259" key="1">
    <source>
        <dbReference type="Pfam" id="PF00534"/>
    </source>
</evidence>
<dbReference type="GO" id="GO:0016757">
    <property type="term" value="F:glycosyltransferase activity"/>
    <property type="evidence" value="ECO:0007669"/>
    <property type="project" value="InterPro"/>
</dbReference>
<organism evidence="2 3">
    <name type="scientific">Parafilimonas terrae</name>
    <dbReference type="NCBI Taxonomy" id="1465490"/>
    <lineage>
        <taxon>Bacteria</taxon>
        <taxon>Pseudomonadati</taxon>
        <taxon>Bacteroidota</taxon>
        <taxon>Chitinophagia</taxon>
        <taxon>Chitinophagales</taxon>
        <taxon>Chitinophagaceae</taxon>
        <taxon>Parafilimonas</taxon>
    </lineage>
</organism>
<gene>
    <name evidence="2" type="ORF">SAMN05444277_11686</name>
</gene>
<evidence type="ECO:0000313" key="3">
    <source>
        <dbReference type="Proteomes" id="UP000199031"/>
    </source>
</evidence>
<dbReference type="STRING" id="1465490.SAMN05444277_11686"/>
<dbReference type="RefSeq" id="WP_090662712.1">
    <property type="nucleotide sequence ID" value="NZ_FOXQ01000016.1"/>
</dbReference>
<dbReference type="Proteomes" id="UP000199031">
    <property type="component" value="Unassembled WGS sequence"/>
</dbReference>
<reference evidence="2 3" key="1">
    <citation type="submission" date="2016-10" db="EMBL/GenBank/DDBJ databases">
        <authorList>
            <person name="de Groot N.N."/>
        </authorList>
    </citation>
    <scope>NUCLEOTIDE SEQUENCE [LARGE SCALE GENOMIC DNA]</scope>
    <source>
        <strain evidence="2 3">DSM 28286</strain>
    </source>
</reference>
<feature type="domain" description="Glycosyl transferase family 1" evidence="1">
    <location>
        <begin position="189"/>
        <end position="339"/>
    </location>
</feature>
<dbReference type="Pfam" id="PF00534">
    <property type="entry name" value="Glycos_transf_1"/>
    <property type="match status" value="1"/>
</dbReference>
<dbReference type="InterPro" id="IPR001296">
    <property type="entry name" value="Glyco_trans_1"/>
</dbReference>
<dbReference type="OrthoDB" id="9771846at2"/>
<dbReference type="PANTHER" id="PTHR12526">
    <property type="entry name" value="GLYCOSYLTRANSFERASE"/>
    <property type="match status" value="1"/>
</dbReference>
<accession>A0A1I5Z4U9</accession>
<protein>
    <submittedName>
        <fullName evidence="2">Glycosyltransferase involved in cell wall bisynthesis</fullName>
    </submittedName>
</protein>
<sequence>MKKVAVIDPVGIKAGMNCYDLGLLNEFQKLDVETYSFSNFTDSRFNNVNQYNFFLDVKKGTVQNTLNFITAHLRALAKCRKNKVKWVILHLFSSAPKDYFSYRIIKLFGLKIITIIHDVESLSNEDNVRHRQKMYNWSQWLVVHNRTSKDAVSSSLTIENQKKLVVIPHGNYIPFVQDIPEGSQALPINFDGGLNYLLFFGQIKPVKGLDVLLKAMALLPQNYRLIIAGRPHRDEFARYEAIIKETGIENKIIKLIRFITDEERNYLFKKTDALVLPYRKIFQSGVLLLSVSYGLPVIASDLPANKEIIIDQKNGMLFRDGSPDDLAEKIMYLFDNTAKEDITKTTLESAGLFNWKNIAAKYFDLIPE</sequence>